<dbReference type="GO" id="GO:0008897">
    <property type="term" value="F:holo-[acyl-carrier-protein] synthase activity"/>
    <property type="evidence" value="ECO:0007669"/>
    <property type="project" value="UniProtKB-UniRule"/>
</dbReference>
<dbReference type="EMBL" id="FWXK01000004">
    <property type="protein sequence ID" value="SMC38767.1"/>
    <property type="molecule type" value="Genomic_DNA"/>
</dbReference>
<dbReference type="NCBIfam" id="TIGR00516">
    <property type="entry name" value="acpS"/>
    <property type="match status" value="1"/>
</dbReference>
<dbReference type="Proteomes" id="UP000243884">
    <property type="component" value="Unassembled WGS sequence"/>
</dbReference>
<dbReference type="PANTHER" id="PTHR12215:SF10">
    <property type="entry name" value="L-AMINOADIPATE-SEMIALDEHYDE DEHYDROGENASE-PHOSPHOPANTETHEINYL TRANSFERASE"/>
    <property type="match status" value="1"/>
</dbReference>
<comment type="subcellular location">
    <subcellularLocation>
        <location evidence="11">Cytoplasm</location>
    </subcellularLocation>
</comment>
<evidence type="ECO:0000256" key="4">
    <source>
        <dbReference type="ARBA" id="ARBA00022516"/>
    </source>
</evidence>
<dbReference type="OrthoDB" id="517356at2"/>
<dbReference type="InterPro" id="IPR004568">
    <property type="entry name" value="Ppantetheine-prot_Trfase_dom"/>
</dbReference>
<protein>
    <recommendedName>
        <fullName evidence="11">Holo-[acyl-carrier-protein] synthase</fullName>
        <shortName evidence="11">Holo-ACP synthase</shortName>
        <ecNumber evidence="11">2.7.8.7</ecNumber>
    </recommendedName>
    <alternativeName>
        <fullName evidence="11">4'-phosphopantetheinyl transferase AcpS</fullName>
    </alternativeName>
</protein>
<dbReference type="STRING" id="371602.SAMN04487984_0867"/>
<proteinExistence type="inferred from homology"/>
<evidence type="ECO:0000256" key="7">
    <source>
        <dbReference type="ARBA" id="ARBA00022832"/>
    </source>
</evidence>
<comment type="function">
    <text evidence="11">Transfers the 4'-phosphopantetheine moiety from coenzyme A to a Ser of acyl-carrier-protein.</text>
</comment>
<dbReference type="GO" id="GO:0006633">
    <property type="term" value="P:fatty acid biosynthetic process"/>
    <property type="evidence" value="ECO:0007669"/>
    <property type="project" value="UniProtKB-UniRule"/>
</dbReference>
<evidence type="ECO:0000256" key="1">
    <source>
        <dbReference type="ARBA" id="ARBA00001946"/>
    </source>
</evidence>
<comment type="similarity">
    <text evidence="2">Belongs to the P-Pant transferase superfamily. Gsp/Sfp/HetI/AcpT family.</text>
</comment>
<feature type="domain" description="4'-phosphopantetheinyl transferase" evidence="12">
    <location>
        <begin position="4"/>
        <end position="104"/>
    </location>
</feature>
<dbReference type="Pfam" id="PF01648">
    <property type="entry name" value="ACPS"/>
    <property type="match status" value="1"/>
</dbReference>
<dbReference type="NCBIfam" id="TIGR00556">
    <property type="entry name" value="pantethn_trn"/>
    <property type="match status" value="1"/>
</dbReference>
<keyword evidence="7 11" id="KW-0276">Fatty acid metabolism</keyword>
<keyword evidence="3 11" id="KW-0963">Cytoplasm</keyword>
<keyword evidence="4 11" id="KW-0444">Lipid biosynthesis</keyword>
<evidence type="ECO:0000256" key="11">
    <source>
        <dbReference type="HAMAP-Rule" id="MF_00101"/>
    </source>
</evidence>
<evidence type="ECO:0000256" key="8">
    <source>
        <dbReference type="ARBA" id="ARBA00022842"/>
    </source>
</evidence>
<evidence type="ECO:0000256" key="3">
    <source>
        <dbReference type="ARBA" id="ARBA00022490"/>
    </source>
</evidence>
<dbReference type="AlphaFoldDB" id="A0A1W1YRE7"/>
<keyword evidence="10 11" id="KW-0275">Fatty acid biosynthesis</keyword>
<dbReference type="RefSeq" id="WP_084098953.1">
    <property type="nucleotide sequence ID" value="NZ_FWXK01000004.1"/>
</dbReference>
<dbReference type="PANTHER" id="PTHR12215">
    <property type="entry name" value="PHOSPHOPANTETHEINE TRANSFERASE"/>
    <property type="match status" value="1"/>
</dbReference>
<evidence type="ECO:0000256" key="9">
    <source>
        <dbReference type="ARBA" id="ARBA00023098"/>
    </source>
</evidence>
<dbReference type="GO" id="GO:0019878">
    <property type="term" value="P:lysine biosynthetic process via aminoadipic acid"/>
    <property type="evidence" value="ECO:0007669"/>
    <property type="project" value="TreeGrafter"/>
</dbReference>
<keyword evidence="9 11" id="KW-0443">Lipid metabolism</keyword>
<dbReference type="InterPro" id="IPR008278">
    <property type="entry name" value="4-PPantetheinyl_Trfase_dom"/>
</dbReference>
<dbReference type="GO" id="GO:0005829">
    <property type="term" value="C:cytosol"/>
    <property type="evidence" value="ECO:0007669"/>
    <property type="project" value="TreeGrafter"/>
</dbReference>
<comment type="cofactor">
    <cofactor evidence="1 11">
        <name>Mg(2+)</name>
        <dbReference type="ChEBI" id="CHEBI:18420"/>
    </cofactor>
</comment>
<dbReference type="Gene3D" id="3.90.470.20">
    <property type="entry name" value="4'-phosphopantetheinyl transferase domain"/>
    <property type="match status" value="1"/>
</dbReference>
<organism evidence="13 14">
    <name type="scientific">Aerococcus suis</name>
    <dbReference type="NCBI Taxonomy" id="371602"/>
    <lineage>
        <taxon>Bacteria</taxon>
        <taxon>Bacillati</taxon>
        <taxon>Bacillota</taxon>
        <taxon>Bacilli</taxon>
        <taxon>Lactobacillales</taxon>
        <taxon>Aerococcaceae</taxon>
        <taxon>Aerococcus</taxon>
    </lineage>
</organism>
<evidence type="ECO:0000256" key="2">
    <source>
        <dbReference type="ARBA" id="ARBA00010990"/>
    </source>
</evidence>
<keyword evidence="14" id="KW-1185">Reference proteome</keyword>
<accession>A0A1W1YRE7</accession>
<dbReference type="HAMAP" id="MF_00101">
    <property type="entry name" value="AcpS"/>
    <property type="match status" value="1"/>
</dbReference>
<feature type="binding site" evidence="11">
    <location>
        <position position="58"/>
    </location>
    <ligand>
        <name>Mg(2+)</name>
        <dbReference type="ChEBI" id="CHEBI:18420"/>
    </ligand>
</feature>
<evidence type="ECO:0000259" key="12">
    <source>
        <dbReference type="Pfam" id="PF01648"/>
    </source>
</evidence>
<evidence type="ECO:0000313" key="13">
    <source>
        <dbReference type="EMBL" id="SMC38767.1"/>
    </source>
</evidence>
<dbReference type="GO" id="GO:0000287">
    <property type="term" value="F:magnesium ion binding"/>
    <property type="evidence" value="ECO:0007669"/>
    <property type="project" value="UniProtKB-UniRule"/>
</dbReference>
<evidence type="ECO:0000256" key="10">
    <source>
        <dbReference type="ARBA" id="ARBA00023160"/>
    </source>
</evidence>
<keyword evidence="5 11" id="KW-0808">Transferase</keyword>
<dbReference type="InterPro" id="IPR050559">
    <property type="entry name" value="P-Pant_transferase_sf"/>
</dbReference>
<keyword evidence="6 11" id="KW-0479">Metal-binding</keyword>
<dbReference type="SUPFAM" id="SSF56214">
    <property type="entry name" value="4'-phosphopantetheinyl transferase"/>
    <property type="match status" value="1"/>
</dbReference>
<name>A0A1W1YRE7_9LACT</name>
<feature type="binding site" evidence="11">
    <location>
        <position position="8"/>
    </location>
    <ligand>
        <name>Mg(2+)</name>
        <dbReference type="ChEBI" id="CHEBI:18420"/>
    </ligand>
</feature>
<comment type="catalytic activity">
    <reaction evidence="11">
        <text>apo-[ACP] + CoA = holo-[ACP] + adenosine 3',5'-bisphosphate + H(+)</text>
        <dbReference type="Rhea" id="RHEA:12068"/>
        <dbReference type="Rhea" id="RHEA-COMP:9685"/>
        <dbReference type="Rhea" id="RHEA-COMP:9690"/>
        <dbReference type="ChEBI" id="CHEBI:15378"/>
        <dbReference type="ChEBI" id="CHEBI:29999"/>
        <dbReference type="ChEBI" id="CHEBI:57287"/>
        <dbReference type="ChEBI" id="CHEBI:58343"/>
        <dbReference type="ChEBI" id="CHEBI:64479"/>
        <dbReference type="EC" id="2.7.8.7"/>
    </reaction>
</comment>
<comment type="similarity">
    <text evidence="11">Belongs to the P-Pant transferase superfamily. AcpS family.</text>
</comment>
<keyword evidence="8 11" id="KW-0460">Magnesium</keyword>
<evidence type="ECO:0000256" key="5">
    <source>
        <dbReference type="ARBA" id="ARBA00022679"/>
    </source>
</evidence>
<reference evidence="14" key="1">
    <citation type="submission" date="2017-04" db="EMBL/GenBank/DDBJ databases">
        <authorList>
            <person name="Varghese N."/>
            <person name="Submissions S."/>
        </authorList>
    </citation>
    <scope>NUCLEOTIDE SEQUENCE [LARGE SCALE GENOMIC DNA]</scope>
    <source>
        <strain evidence="14">DSM 21500</strain>
    </source>
</reference>
<sequence length="118" mass="13389">MIYGIGIDLVELDRIEQAMQHSQFLRRVLTVEERKMCSQIKNYSQQVMFVAGRWAAKEAYAKALGTGIGRELTFQDIETYYHNNGQPQIVSSKFKGRAFVSIAHHNSSAVAEVILEQP</sequence>
<evidence type="ECO:0000256" key="6">
    <source>
        <dbReference type="ARBA" id="ARBA00022723"/>
    </source>
</evidence>
<dbReference type="EC" id="2.7.8.7" evidence="11"/>
<dbReference type="InterPro" id="IPR002582">
    <property type="entry name" value="ACPS"/>
</dbReference>
<evidence type="ECO:0000313" key="14">
    <source>
        <dbReference type="Proteomes" id="UP000243884"/>
    </source>
</evidence>
<gene>
    <name evidence="11" type="primary">acpS</name>
    <name evidence="13" type="ORF">SAMN04487984_0867</name>
</gene>
<dbReference type="InterPro" id="IPR037143">
    <property type="entry name" value="4-PPantetheinyl_Trfase_dom_sf"/>
</dbReference>